<dbReference type="InterPro" id="IPR001579">
    <property type="entry name" value="Glyco_hydro_18_chit_AS"/>
</dbReference>
<dbReference type="CDD" id="cd17646">
    <property type="entry name" value="A_NRPS_AB3403-like"/>
    <property type="match status" value="1"/>
</dbReference>
<dbReference type="Gene3D" id="3.40.366.10">
    <property type="entry name" value="Malonyl-Coenzyme A Acyl Carrier Protein, domain 2"/>
    <property type="match status" value="1"/>
</dbReference>
<dbReference type="SUPFAM" id="SSF55048">
    <property type="entry name" value="Probable ACP-binding domain of malonyl-CoA ACP transacylase"/>
    <property type="match status" value="1"/>
</dbReference>
<dbReference type="Pfam" id="PF00698">
    <property type="entry name" value="Acyl_transf_1"/>
    <property type="match status" value="1"/>
</dbReference>
<dbReference type="InterPro" id="IPR000873">
    <property type="entry name" value="AMP-dep_synth/lig_dom"/>
</dbReference>
<dbReference type="GO" id="GO:0016746">
    <property type="term" value="F:acyltransferase activity"/>
    <property type="evidence" value="ECO:0007669"/>
    <property type="project" value="InterPro"/>
</dbReference>
<feature type="domain" description="Carrier" evidence="6">
    <location>
        <begin position="934"/>
        <end position="1009"/>
    </location>
</feature>
<dbReference type="PROSITE" id="PS52004">
    <property type="entry name" value="KS3_2"/>
    <property type="match status" value="1"/>
</dbReference>
<dbReference type="Pfam" id="PF00501">
    <property type="entry name" value="AMP-binding"/>
    <property type="match status" value="1"/>
</dbReference>
<keyword evidence="4" id="KW-0808">Transferase</keyword>
<dbReference type="Gene3D" id="3.30.70.250">
    <property type="entry name" value="Malonyl-CoA ACP transacylase, ACP-binding"/>
    <property type="match status" value="1"/>
</dbReference>
<dbReference type="GO" id="GO:0031177">
    <property type="term" value="F:phosphopantetheine binding"/>
    <property type="evidence" value="ECO:0007669"/>
    <property type="project" value="InterPro"/>
</dbReference>
<dbReference type="GO" id="GO:0044550">
    <property type="term" value="P:secondary metabolite biosynthetic process"/>
    <property type="evidence" value="ECO:0007669"/>
    <property type="project" value="TreeGrafter"/>
</dbReference>
<dbReference type="SMART" id="SM00827">
    <property type="entry name" value="PKS_AT"/>
    <property type="match status" value="1"/>
</dbReference>
<gene>
    <name evidence="8" type="ORF">DF182_26705</name>
</gene>
<protein>
    <recommendedName>
        <fullName evidence="10">Non-ribosomal peptide synthetase</fullName>
    </recommendedName>
</protein>
<evidence type="ECO:0000313" key="9">
    <source>
        <dbReference type="Proteomes" id="UP000253410"/>
    </source>
</evidence>
<dbReference type="InterPro" id="IPR016035">
    <property type="entry name" value="Acyl_Trfase/lysoPLipase"/>
</dbReference>
<dbReference type="Pfam" id="PF00668">
    <property type="entry name" value="Condensation"/>
    <property type="match status" value="1"/>
</dbReference>
<evidence type="ECO:0000256" key="3">
    <source>
        <dbReference type="ARBA" id="ARBA00022553"/>
    </source>
</evidence>
<dbReference type="GO" id="GO:0005737">
    <property type="term" value="C:cytoplasm"/>
    <property type="evidence" value="ECO:0007669"/>
    <property type="project" value="TreeGrafter"/>
</dbReference>
<organism evidence="8 9">
    <name type="scientific">Chitinophaga flava</name>
    <dbReference type="NCBI Taxonomy" id="2259036"/>
    <lineage>
        <taxon>Bacteria</taxon>
        <taxon>Pseudomonadati</taxon>
        <taxon>Bacteroidota</taxon>
        <taxon>Chitinophagia</taxon>
        <taxon>Chitinophagales</taxon>
        <taxon>Chitinophagaceae</taxon>
        <taxon>Chitinophaga</taxon>
    </lineage>
</organism>
<dbReference type="InterPro" id="IPR001227">
    <property type="entry name" value="Ac_transferase_dom_sf"/>
</dbReference>
<dbReference type="FunFam" id="3.40.50.12780:FF:000012">
    <property type="entry name" value="Non-ribosomal peptide synthetase"/>
    <property type="match status" value="1"/>
</dbReference>
<dbReference type="GO" id="GO:0004553">
    <property type="term" value="F:hydrolase activity, hydrolyzing O-glycosyl compounds"/>
    <property type="evidence" value="ECO:0007669"/>
    <property type="project" value="InterPro"/>
</dbReference>
<evidence type="ECO:0000256" key="2">
    <source>
        <dbReference type="ARBA" id="ARBA00022450"/>
    </source>
</evidence>
<dbReference type="SUPFAM" id="SSF47336">
    <property type="entry name" value="ACP-like"/>
    <property type="match status" value="2"/>
</dbReference>
<dbReference type="InterPro" id="IPR014030">
    <property type="entry name" value="Ketoacyl_synth_N"/>
</dbReference>
<keyword evidence="3" id="KW-0597">Phosphoprotein</keyword>
<dbReference type="InterPro" id="IPR016036">
    <property type="entry name" value="Malonyl_transacylase_ACP-bd"/>
</dbReference>
<dbReference type="SUPFAM" id="SSF52777">
    <property type="entry name" value="CoA-dependent acyltransferases"/>
    <property type="match status" value="2"/>
</dbReference>
<dbReference type="OrthoDB" id="9778690at2"/>
<dbReference type="Pfam" id="PF02801">
    <property type="entry name" value="Ketoacyl-synt_C"/>
    <property type="match status" value="1"/>
</dbReference>
<dbReference type="InterPro" id="IPR016039">
    <property type="entry name" value="Thiolase-like"/>
</dbReference>
<evidence type="ECO:0000313" key="8">
    <source>
        <dbReference type="EMBL" id="RBL90065.1"/>
    </source>
</evidence>
<dbReference type="PROSITE" id="PS50075">
    <property type="entry name" value="CARRIER"/>
    <property type="match status" value="2"/>
</dbReference>
<dbReference type="Gene3D" id="3.30.559.10">
    <property type="entry name" value="Chloramphenicol acetyltransferase-like domain"/>
    <property type="match status" value="1"/>
</dbReference>
<evidence type="ECO:0000259" key="7">
    <source>
        <dbReference type="PROSITE" id="PS52004"/>
    </source>
</evidence>
<dbReference type="InterPro" id="IPR023213">
    <property type="entry name" value="CAT-like_dom_sf"/>
</dbReference>
<evidence type="ECO:0008006" key="10">
    <source>
        <dbReference type="Google" id="ProtNLM"/>
    </source>
</evidence>
<feature type="domain" description="Ketosynthase family 3 (KS3)" evidence="7">
    <location>
        <begin position="34"/>
        <end position="458"/>
    </location>
</feature>
<dbReference type="Gene3D" id="3.30.559.30">
    <property type="entry name" value="Nonribosomal peptide synthetase, condensation domain"/>
    <property type="match status" value="1"/>
</dbReference>
<evidence type="ECO:0000256" key="5">
    <source>
        <dbReference type="ARBA" id="ARBA00029443"/>
    </source>
</evidence>
<dbReference type="InterPro" id="IPR036736">
    <property type="entry name" value="ACP-like_sf"/>
</dbReference>
<evidence type="ECO:0000259" key="6">
    <source>
        <dbReference type="PROSITE" id="PS50075"/>
    </source>
</evidence>
<dbReference type="PANTHER" id="PTHR45527:SF1">
    <property type="entry name" value="FATTY ACID SYNTHASE"/>
    <property type="match status" value="1"/>
</dbReference>
<dbReference type="SMART" id="SM00825">
    <property type="entry name" value="PKS_KS"/>
    <property type="match status" value="1"/>
</dbReference>
<dbReference type="GO" id="GO:0005975">
    <property type="term" value="P:carbohydrate metabolic process"/>
    <property type="evidence" value="ECO:0007669"/>
    <property type="project" value="InterPro"/>
</dbReference>
<dbReference type="InterPro" id="IPR045851">
    <property type="entry name" value="AMP-bd_C_sf"/>
</dbReference>
<dbReference type="Gene3D" id="3.30.70.3290">
    <property type="match status" value="1"/>
</dbReference>
<accession>A0A365XWV7</accession>
<dbReference type="SUPFAM" id="SSF56801">
    <property type="entry name" value="Acetyl-CoA synthetase-like"/>
    <property type="match status" value="1"/>
</dbReference>
<dbReference type="GO" id="GO:0043041">
    <property type="term" value="P:amino acid activation for nonribosomal peptide biosynthetic process"/>
    <property type="evidence" value="ECO:0007669"/>
    <property type="project" value="TreeGrafter"/>
</dbReference>
<comment type="caution">
    <text evidence="8">The sequence shown here is derived from an EMBL/GenBank/DDBJ whole genome shotgun (WGS) entry which is preliminary data.</text>
</comment>
<dbReference type="Gene3D" id="2.30.38.10">
    <property type="entry name" value="Luciferase, Domain 3"/>
    <property type="match status" value="1"/>
</dbReference>
<dbReference type="InterPro" id="IPR020806">
    <property type="entry name" value="PKS_PP-bd"/>
</dbReference>
<dbReference type="Pfam" id="PF00109">
    <property type="entry name" value="ketoacyl-synt"/>
    <property type="match status" value="1"/>
</dbReference>
<dbReference type="Gene3D" id="3.40.47.10">
    <property type="match status" value="1"/>
</dbReference>
<reference evidence="8 9" key="1">
    <citation type="submission" date="2018-05" db="EMBL/GenBank/DDBJ databases">
        <title>Chitinophaga sp. K3CV102501T nov., isolated from isolated from a monsoon evergreen broad-leaved forest soil.</title>
        <authorList>
            <person name="Lv Y."/>
        </authorList>
    </citation>
    <scope>NUCLEOTIDE SEQUENCE [LARGE SCALE GENOMIC DNA]</scope>
    <source>
        <strain evidence="8 9">GDMCC 1.1325</strain>
    </source>
</reference>
<dbReference type="CDD" id="cd19531">
    <property type="entry name" value="LCL_NRPS-like"/>
    <property type="match status" value="1"/>
</dbReference>
<feature type="domain" description="Carrier" evidence="6">
    <location>
        <begin position="1984"/>
        <end position="2061"/>
    </location>
</feature>
<dbReference type="InterPro" id="IPR014043">
    <property type="entry name" value="Acyl_transferase_dom"/>
</dbReference>
<dbReference type="Gene3D" id="3.40.50.980">
    <property type="match status" value="2"/>
</dbReference>
<comment type="cofactor">
    <cofactor evidence="1">
        <name>pantetheine 4'-phosphate</name>
        <dbReference type="ChEBI" id="CHEBI:47942"/>
    </cofactor>
</comment>
<evidence type="ECO:0000256" key="4">
    <source>
        <dbReference type="ARBA" id="ARBA00022679"/>
    </source>
</evidence>
<dbReference type="InterPro" id="IPR009081">
    <property type="entry name" value="PP-bd_ACP"/>
</dbReference>
<dbReference type="Pfam" id="PF22621">
    <property type="entry name" value="CurL-like_PKS_C"/>
    <property type="match status" value="1"/>
</dbReference>
<dbReference type="Pfam" id="PF00550">
    <property type="entry name" value="PP-binding"/>
    <property type="match status" value="2"/>
</dbReference>
<dbReference type="Proteomes" id="UP000253410">
    <property type="component" value="Unassembled WGS sequence"/>
</dbReference>
<dbReference type="SUPFAM" id="SSF52151">
    <property type="entry name" value="FabD/lysophospholipase-like"/>
    <property type="match status" value="1"/>
</dbReference>
<comment type="similarity">
    <text evidence="5">In the C-terminal section; belongs to the NRP synthetase family.</text>
</comment>
<keyword evidence="2" id="KW-0596">Phosphopantetheine</keyword>
<dbReference type="PANTHER" id="PTHR45527">
    <property type="entry name" value="NONRIBOSOMAL PEPTIDE SYNTHETASE"/>
    <property type="match status" value="1"/>
</dbReference>
<keyword evidence="9" id="KW-1185">Reference proteome</keyword>
<dbReference type="NCBIfam" id="TIGR01733">
    <property type="entry name" value="AA-adenyl-dom"/>
    <property type="match status" value="1"/>
</dbReference>
<proteinExistence type="inferred from homology"/>
<dbReference type="EMBL" id="QFFJ01000002">
    <property type="protein sequence ID" value="RBL90065.1"/>
    <property type="molecule type" value="Genomic_DNA"/>
</dbReference>
<name>A0A365XWV7_9BACT</name>
<dbReference type="PROSITE" id="PS00012">
    <property type="entry name" value="PHOSPHOPANTETHEINE"/>
    <property type="match status" value="1"/>
</dbReference>
<dbReference type="PROSITE" id="PS01095">
    <property type="entry name" value="GH18_1"/>
    <property type="match status" value="1"/>
</dbReference>
<dbReference type="SMART" id="SM00823">
    <property type="entry name" value="PKS_PP"/>
    <property type="match status" value="2"/>
</dbReference>
<dbReference type="InterPro" id="IPR020841">
    <property type="entry name" value="PKS_Beta-ketoAc_synthase_dom"/>
</dbReference>
<dbReference type="Gene3D" id="3.30.300.30">
    <property type="match status" value="1"/>
</dbReference>
<dbReference type="CDD" id="cd00833">
    <property type="entry name" value="PKS"/>
    <property type="match status" value="1"/>
</dbReference>
<dbReference type="InterPro" id="IPR006162">
    <property type="entry name" value="Ppantetheine_attach_site"/>
</dbReference>
<evidence type="ECO:0000256" key="1">
    <source>
        <dbReference type="ARBA" id="ARBA00001957"/>
    </source>
</evidence>
<dbReference type="InterPro" id="IPR001242">
    <property type="entry name" value="Condensation_dom"/>
</dbReference>
<dbReference type="InterPro" id="IPR014031">
    <property type="entry name" value="Ketoacyl_synth_C"/>
</dbReference>
<dbReference type="Gene3D" id="1.10.1200.10">
    <property type="entry name" value="ACP-like"/>
    <property type="match status" value="2"/>
</dbReference>
<sequence>MKWKTWTTSYTSWVTWSTKRKQNSIKQTKVKLMKKDIAIIGLAGKFPKSDNIEVLWKNLVEEKELIHFFTDEELEEKGIARKDIARANYVKAASFIQTTDEFDYPFFKYTIHEARVMNPQTRMMHQLVWEALEDAACNVDTYNRKVGIFVGANKDLNWSMYSLLNKSEHVDELTRSKLSNPNFMASQIAYKLNFRGPCYFLDTACSTSLSTAHLACRSLLLNECGIAVVGGIRLLSMENTGYLYQQGSIMSADGHNRSFDNNSSGTINCDGAGVVILKRLEEAIADKDHIYAVIKGSAMNNDGNAKAGYTMPGVEGQAECIRIAHKIAGVAPAHISYVETHGTGTIIGDPIEITALNKAFNNDTQHRCAIGSIKSNMGHADEAAGIAGLIKTALALKHKTIPASLHYKTPNKTVPFQEGPFYVNNATRSWEHPEGALRTAGVSSLGIGGTNVHMILQEAPVLQHRPVAARHYLIRYSANTETALERYEAKLLHFLEKSKDIDPADLAYTLQAGRKRFDCGRFIVAASREELIDMLRGGRLKTQPVRPKQHITFMFSGQGSQYVNMGRYLYETFPAFKTILDEGFERLQQIRGVDYRKALFTEGSDEIYNTLYTQPVLFLFEYALARLLMTWGIQPDYMIGHSLGEYVAATVSGVFTLEDALRVVSRRAELMAGVEAGDMISVLLPIDKIDEKLLRDVSVAAVNAPDSFVLSGTKPAIAGVKEQLKAADIPFTELKTSHAFHSTMMEQIIADFEKELGGVAFGKPSIPFISNVTGDYITAEQSSSPAYWAKHILATVLFEKGIRRLMENDHTLFIEVGPGNTLTSFFRKCKSPDQHNAVVNTIRHPREQADDSSYLASFLGNIWINGVDIDWEQFYGAARPRRIPVPGYAFEPYKVPSRVALEGQLPGRAAAITEEAPVADVEMNRNNLTTTYKGAGNETEQQIMQLFESLFGIQGVGVDDDFFELGGDSLKALVLVNRMKKETGAEITISELFTSKTPATIALLVAEKKEERISVDGISAIPPIALSENGYALSSSQQRLWILNQFEEGLASYNITHQVELNGDYDIRLFKMAVYTVLERHEILRTVFRKNNEGEVRQWILTMDELDFAIDHQDFSAVADPRAAVTAYIRKDAVQFFNLENGPLLRAALLQTAPGQYVFYYNMHHIISDGWSMGVLYSDVAASYQSFVTDTPVSLTPLPIQYKDYAAWQLQELSNTANAVHREYWLSALSGELPVIDLPSGKQRPPVKTQHGHTLEAFLPAPLTQQLKTFTKDHEGSLFITLLSLWQVLIYRYTGQEDLIIGSPVAGRDHADLENQIGFFVNTVVFRNRVKPGEDFLHHFQQVKANALEAYSHQMYPFDRLLEDLNPRRNVSRSAIFDMMLALQNTGKKITTINAEIIPERIYDKGPQLTKFDMEINFTEIGDHLSFNVNFNTDVYDQEMVGSLMQHFMRLAAAVMEDASRSLQSVSFLAPAEFSKLDAFNNTSIVYGESGTVIDLFRQQAALTPDATAVVFEDSALTYRQLNAVSDQLAHYLTAQHNITLHDLVGIRLYRSEWMLIAILGVLKAGGAYVPIDPAYPQERLDYIRNDSAYKVCIDQNLLDDFRAAQHHYTKPFVITLSPEDYAYAIYTSGSTGMPKGVLNHHAGLRNRLLWMKHYLQADSSSVILQKTPYTFDVSVWELLLPVICGAQLIFAVPEGHKDPFYLQRLIDERQVTIIHFVPSMLQIFLHSIAGAAGNSLKHVVCSGEALPATVVNAFKKKINCRLHNLYGPTEAAIDVTAIDLTEMNTTLQGVSIGYPIANCSIYIVNEAMALQPVGIAGELLIGGVQVAYKYLNKPELSSEKFIESPFKKGERLYKTGDLAKWNNDGSIAYLGRRDGQVKIRGHRIELGAITAQLLLKPDIKEAVVSVHRKADLEHELVAYVVSDEPQDTSTLRKYLAGKVPDYEIPAYFVQLEALPLSANGKIDEKALPGPGSNTLTVNTAYVAPRNEKEQLLIEIFARELGREPSEIGINDNFFDLGANSIKLIRILNEIRNEFKVDIKPIMLFQYTNIQDLVNAFAAAPDEEPEEENLQISAEMDDMIESF</sequence>
<dbReference type="SUPFAM" id="SSF53901">
    <property type="entry name" value="Thiolase-like"/>
    <property type="match status" value="1"/>
</dbReference>
<dbReference type="InterPro" id="IPR010071">
    <property type="entry name" value="AA_adenyl_dom"/>
</dbReference>